<dbReference type="InterPro" id="IPR057840">
    <property type="entry name" value="FimV_N"/>
</dbReference>
<keyword evidence="1" id="KW-1133">Transmembrane helix</keyword>
<organism evidence="4 5">
    <name type="scientific">Massilia psychrophila</name>
    <dbReference type="NCBI Taxonomy" id="1603353"/>
    <lineage>
        <taxon>Bacteria</taxon>
        <taxon>Pseudomonadati</taxon>
        <taxon>Pseudomonadota</taxon>
        <taxon>Betaproteobacteria</taxon>
        <taxon>Burkholderiales</taxon>
        <taxon>Oxalobacteraceae</taxon>
        <taxon>Telluria group</taxon>
        <taxon>Massilia</taxon>
    </lineage>
</organism>
<sequence>MRQHHFSCLARLASAFVLSGMLTCAQAVELGDTLVRSHIGQPLSADIELTGIVNDAATVQAGVADTEVYRGANIAIHPAVAALGIVIIRRDGKRFLRLTSPKLVDAEFIHIFFELNENGRRAVRQSTLWFTPDPHPAPVKPAPVVSAAAVPVAVPALPPSKPPVQPQVAAFPVAATPFKMAPAARPAACVQQFTAAQIGTCAAMDASNAALSAQIVELEAKVQRLTVAMRAAAAPVPLAAAQPVLNKLPEVLTPTGAAVDQPTAATPWLFIGVASAAVFALIGVLLYLLQRKRKAARSAPAVPASFGFIASVRDRLLPGRKAADSAAAAKPGGG</sequence>
<keyword evidence="2" id="KW-0732">Signal</keyword>
<feature type="domain" description="FimV N-terminal" evidence="3">
    <location>
        <begin position="29"/>
        <end position="132"/>
    </location>
</feature>
<keyword evidence="5" id="KW-1185">Reference proteome</keyword>
<dbReference type="EMBL" id="PDOB01000003">
    <property type="protein sequence ID" value="PIL41117.1"/>
    <property type="molecule type" value="Genomic_DNA"/>
</dbReference>
<protein>
    <recommendedName>
        <fullName evidence="3">FimV N-terminal domain-containing protein</fullName>
    </recommendedName>
</protein>
<comment type="caution">
    <text evidence="4">The sequence shown here is derived from an EMBL/GenBank/DDBJ whole genome shotgun (WGS) entry which is preliminary data.</text>
</comment>
<feature type="signal peptide" evidence="2">
    <location>
        <begin position="1"/>
        <end position="27"/>
    </location>
</feature>
<feature type="chain" id="PRO_5013775674" description="FimV N-terminal domain-containing protein" evidence="2">
    <location>
        <begin position="28"/>
        <end position="334"/>
    </location>
</feature>
<dbReference type="OrthoDB" id="8703141at2"/>
<dbReference type="AlphaFoldDB" id="A0A2G8T4Y3"/>
<evidence type="ECO:0000313" key="4">
    <source>
        <dbReference type="EMBL" id="PIL41117.1"/>
    </source>
</evidence>
<keyword evidence="1" id="KW-0472">Membrane</keyword>
<name>A0A2G8T4Y3_9BURK</name>
<gene>
    <name evidence="4" type="ORF">CR103_03140</name>
</gene>
<evidence type="ECO:0000256" key="2">
    <source>
        <dbReference type="SAM" id="SignalP"/>
    </source>
</evidence>
<evidence type="ECO:0000256" key="1">
    <source>
        <dbReference type="SAM" id="Phobius"/>
    </source>
</evidence>
<accession>A0A2G8T4Y3</accession>
<evidence type="ECO:0000259" key="3">
    <source>
        <dbReference type="Pfam" id="PF25800"/>
    </source>
</evidence>
<evidence type="ECO:0000313" key="5">
    <source>
        <dbReference type="Proteomes" id="UP000228593"/>
    </source>
</evidence>
<dbReference type="Pfam" id="PF25800">
    <property type="entry name" value="FimV_N"/>
    <property type="match status" value="1"/>
</dbReference>
<dbReference type="RefSeq" id="WP_099914561.1">
    <property type="nucleotide sequence ID" value="NZ_BMHS01000004.1"/>
</dbReference>
<proteinExistence type="predicted"/>
<feature type="transmembrane region" description="Helical" evidence="1">
    <location>
        <begin position="268"/>
        <end position="289"/>
    </location>
</feature>
<dbReference type="Proteomes" id="UP000228593">
    <property type="component" value="Unassembled WGS sequence"/>
</dbReference>
<reference evidence="4 5" key="1">
    <citation type="submission" date="2017-10" db="EMBL/GenBank/DDBJ databases">
        <title>Massilia psychrophilum sp. nov., a novel purple-pigmented bacterium isolated from Tianshan glacier, Xinjiang Municipality, China.</title>
        <authorList>
            <person name="Wang H."/>
        </authorList>
    </citation>
    <scope>NUCLEOTIDE SEQUENCE [LARGE SCALE GENOMIC DNA]</scope>
    <source>
        <strain evidence="4 5">JCM 30813</strain>
    </source>
</reference>
<keyword evidence="1" id="KW-0812">Transmembrane</keyword>